<sequence length="262" mass="29699">MVVSFCNNGSLHIKKPPQIAQFFTADELKKATNNYDEKVNHWQRRLWYPFPIICMMKNKLRVVSWKTCLRIAIEAAGALSYLHFDASTSIIHRDVKNANILLDENYTPKVSDFGASRLVPIDQVELASLGQGTFGYVDPEYMQTSRLTKKSDVYSFGVVPVELLTGQKAPSFQRSEEEKKNKEIKKVAILASKCLNLKGEERPSMKEVAMELEGTRVTENHPSNTNLDLEEAQCLNGNSNGNRSPWCDNIIEQVRVVLHVPR</sequence>
<dbReference type="PANTHER" id="PTHR27005">
    <property type="entry name" value="WALL-ASSOCIATED RECEPTOR KINASE-LIKE 21"/>
    <property type="match status" value="1"/>
</dbReference>
<protein>
    <submittedName>
        <fullName evidence="6">Wall-associated receptor kinase 4</fullName>
    </submittedName>
</protein>
<evidence type="ECO:0000259" key="5">
    <source>
        <dbReference type="PROSITE" id="PS50011"/>
    </source>
</evidence>
<evidence type="ECO:0000256" key="1">
    <source>
        <dbReference type="ARBA" id="ARBA00022741"/>
    </source>
</evidence>
<keyword evidence="1" id="KW-0547">Nucleotide-binding</keyword>
<dbReference type="PROSITE" id="PS50011">
    <property type="entry name" value="PROTEIN_KINASE_DOM"/>
    <property type="match status" value="1"/>
</dbReference>
<dbReference type="GO" id="GO:0005886">
    <property type="term" value="C:plasma membrane"/>
    <property type="evidence" value="ECO:0007669"/>
    <property type="project" value="TreeGrafter"/>
</dbReference>
<dbReference type="SMART" id="SM00220">
    <property type="entry name" value="S_TKc"/>
    <property type="match status" value="1"/>
</dbReference>
<keyword evidence="6" id="KW-0808">Transferase</keyword>
<dbReference type="InterPro" id="IPR008271">
    <property type="entry name" value="Ser/Thr_kinase_AS"/>
</dbReference>
<dbReference type="AlphaFoldDB" id="A0A445H5V3"/>
<dbReference type="InterPro" id="IPR045274">
    <property type="entry name" value="WAK-like"/>
</dbReference>
<dbReference type="InterPro" id="IPR000719">
    <property type="entry name" value="Prot_kinase_dom"/>
</dbReference>
<dbReference type="PANTHER" id="PTHR27005:SF470">
    <property type="entry name" value="ASSOCIATED KINASE-LIKE PROTEIN, PUTATIVE-RELATED"/>
    <property type="match status" value="1"/>
</dbReference>
<dbReference type="SUPFAM" id="SSF56112">
    <property type="entry name" value="Protein kinase-like (PK-like)"/>
    <property type="match status" value="1"/>
</dbReference>
<proteinExistence type="predicted"/>
<accession>A0A445H5V3</accession>
<keyword evidence="2" id="KW-0067">ATP-binding</keyword>
<dbReference type="InterPro" id="IPR011009">
    <property type="entry name" value="Kinase-like_dom_sf"/>
</dbReference>
<keyword evidence="6" id="KW-0418">Kinase</keyword>
<dbReference type="GO" id="GO:0004674">
    <property type="term" value="F:protein serine/threonine kinase activity"/>
    <property type="evidence" value="ECO:0007669"/>
    <property type="project" value="TreeGrafter"/>
</dbReference>
<dbReference type="GO" id="GO:0007166">
    <property type="term" value="P:cell surface receptor signaling pathway"/>
    <property type="evidence" value="ECO:0007669"/>
    <property type="project" value="InterPro"/>
</dbReference>
<evidence type="ECO:0000256" key="2">
    <source>
        <dbReference type="ARBA" id="ARBA00022840"/>
    </source>
</evidence>
<dbReference type="EMBL" id="QZWG01000014">
    <property type="protein sequence ID" value="RZB69003.1"/>
    <property type="molecule type" value="Genomic_DNA"/>
</dbReference>
<reference evidence="6 7" key="1">
    <citation type="submission" date="2018-09" db="EMBL/GenBank/DDBJ databases">
        <title>A high-quality reference genome of wild soybean provides a powerful tool to mine soybean genomes.</title>
        <authorList>
            <person name="Xie M."/>
            <person name="Chung C.Y.L."/>
            <person name="Li M.-W."/>
            <person name="Wong F.-L."/>
            <person name="Chan T.-F."/>
            <person name="Lam H.-M."/>
        </authorList>
    </citation>
    <scope>NUCLEOTIDE SEQUENCE [LARGE SCALE GENOMIC DNA]</scope>
    <source>
        <strain evidence="7">cv. W05</strain>
        <tissue evidence="6">Hypocotyl of etiolated seedlings</tissue>
    </source>
</reference>
<keyword evidence="6" id="KW-0675">Receptor</keyword>
<dbReference type="Gene3D" id="1.10.510.10">
    <property type="entry name" value="Transferase(Phosphotransferase) domain 1"/>
    <property type="match status" value="1"/>
</dbReference>
<evidence type="ECO:0000313" key="7">
    <source>
        <dbReference type="Proteomes" id="UP000289340"/>
    </source>
</evidence>
<comment type="caution">
    <text evidence="6">The sequence shown here is derived from an EMBL/GenBank/DDBJ whole genome shotgun (WGS) entry which is preliminary data.</text>
</comment>
<gene>
    <name evidence="6" type="ORF">D0Y65_038688</name>
</gene>
<name>A0A445H5V3_GLYSO</name>
<organism evidence="6 7">
    <name type="scientific">Glycine soja</name>
    <name type="common">Wild soybean</name>
    <dbReference type="NCBI Taxonomy" id="3848"/>
    <lineage>
        <taxon>Eukaryota</taxon>
        <taxon>Viridiplantae</taxon>
        <taxon>Streptophyta</taxon>
        <taxon>Embryophyta</taxon>
        <taxon>Tracheophyta</taxon>
        <taxon>Spermatophyta</taxon>
        <taxon>Magnoliopsida</taxon>
        <taxon>eudicotyledons</taxon>
        <taxon>Gunneridae</taxon>
        <taxon>Pentapetalae</taxon>
        <taxon>rosids</taxon>
        <taxon>fabids</taxon>
        <taxon>Fabales</taxon>
        <taxon>Fabaceae</taxon>
        <taxon>Papilionoideae</taxon>
        <taxon>50 kb inversion clade</taxon>
        <taxon>NPAAA clade</taxon>
        <taxon>indigoferoid/millettioid clade</taxon>
        <taxon>Phaseoleae</taxon>
        <taxon>Glycine</taxon>
        <taxon>Glycine subgen. Soja</taxon>
    </lineage>
</organism>
<dbReference type="Pfam" id="PF00069">
    <property type="entry name" value="Pkinase"/>
    <property type="match status" value="1"/>
</dbReference>
<feature type="domain" description="Protein kinase" evidence="5">
    <location>
        <begin position="1"/>
        <end position="224"/>
    </location>
</feature>
<dbReference type="Proteomes" id="UP000289340">
    <property type="component" value="Chromosome 14"/>
</dbReference>
<comment type="catalytic activity">
    <reaction evidence="3">
        <text>L-seryl-[protein] + ATP = O-phospho-L-seryl-[protein] + ADP + H(+)</text>
        <dbReference type="Rhea" id="RHEA:17989"/>
        <dbReference type="Rhea" id="RHEA-COMP:9863"/>
        <dbReference type="Rhea" id="RHEA-COMP:11604"/>
        <dbReference type="ChEBI" id="CHEBI:15378"/>
        <dbReference type="ChEBI" id="CHEBI:29999"/>
        <dbReference type="ChEBI" id="CHEBI:30616"/>
        <dbReference type="ChEBI" id="CHEBI:83421"/>
        <dbReference type="ChEBI" id="CHEBI:456216"/>
    </reaction>
</comment>
<comment type="catalytic activity">
    <reaction evidence="4">
        <text>L-threonyl-[protein] + ATP = O-phospho-L-threonyl-[protein] + ADP + H(+)</text>
        <dbReference type="Rhea" id="RHEA:46608"/>
        <dbReference type="Rhea" id="RHEA-COMP:11060"/>
        <dbReference type="Rhea" id="RHEA-COMP:11605"/>
        <dbReference type="ChEBI" id="CHEBI:15378"/>
        <dbReference type="ChEBI" id="CHEBI:30013"/>
        <dbReference type="ChEBI" id="CHEBI:30616"/>
        <dbReference type="ChEBI" id="CHEBI:61977"/>
        <dbReference type="ChEBI" id="CHEBI:456216"/>
    </reaction>
</comment>
<evidence type="ECO:0000256" key="3">
    <source>
        <dbReference type="ARBA" id="ARBA00047558"/>
    </source>
</evidence>
<evidence type="ECO:0000256" key="4">
    <source>
        <dbReference type="ARBA" id="ARBA00047951"/>
    </source>
</evidence>
<keyword evidence="7" id="KW-1185">Reference proteome</keyword>
<dbReference type="GO" id="GO:0005524">
    <property type="term" value="F:ATP binding"/>
    <property type="evidence" value="ECO:0007669"/>
    <property type="project" value="UniProtKB-KW"/>
</dbReference>
<evidence type="ECO:0000313" key="6">
    <source>
        <dbReference type="EMBL" id="RZB69003.1"/>
    </source>
</evidence>
<dbReference type="PROSITE" id="PS00108">
    <property type="entry name" value="PROTEIN_KINASE_ST"/>
    <property type="match status" value="1"/>
</dbReference>